<organism evidence="6">
    <name type="scientific">marine sediment metagenome</name>
    <dbReference type="NCBI Taxonomy" id="412755"/>
    <lineage>
        <taxon>unclassified sequences</taxon>
        <taxon>metagenomes</taxon>
        <taxon>ecological metagenomes</taxon>
    </lineage>
</organism>
<evidence type="ECO:0000259" key="5">
    <source>
        <dbReference type="PROSITE" id="PS51510"/>
    </source>
</evidence>
<dbReference type="EMBL" id="BARS01005928">
    <property type="protein sequence ID" value="GAF80801.1"/>
    <property type="molecule type" value="Genomic_DNA"/>
</dbReference>
<accession>X0T083</accession>
<keyword evidence="1" id="KW-0808">Transferase</keyword>
<evidence type="ECO:0000313" key="6">
    <source>
        <dbReference type="EMBL" id="GAF80801.1"/>
    </source>
</evidence>
<keyword evidence="2" id="KW-0547">Nucleotide-binding</keyword>
<reference evidence="6" key="1">
    <citation type="journal article" date="2014" name="Front. Microbiol.">
        <title>High frequency of phylogenetically diverse reductive dehalogenase-homologous genes in deep subseafloor sedimentary metagenomes.</title>
        <authorList>
            <person name="Kawai M."/>
            <person name="Futagami T."/>
            <person name="Toyoda A."/>
            <person name="Takaki Y."/>
            <person name="Nishi S."/>
            <person name="Hori S."/>
            <person name="Arai W."/>
            <person name="Tsubouchi T."/>
            <person name="Morono Y."/>
            <person name="Uchiyama I."/>
            <person name="Ito T."/>
            <person name="Fujiyama A."/>
            <person name="Inagaki F."/>
            <person name="Takami H."/>
        </authorList>
    </citation>
    <scope>NUCLEOTIDE SEQUENCE</scope>
    <source>
        <strain evidence="6">Expedition CK06-06</strain>
    </source>
</reference>
<feature type="non-terminal residue" evidence="6">
    <location>
        <position position="1"/>
    </location>
</feature>
<dbReference type="InterPro" id="IPR022414">
    <property type="entry name" value="ATP-guanido_PTrfase_cat"/>
</dbReference>
<evidence type="ECO:0000256" key="3">
    <source>
        <dbReference type="ARBA" id="ARBA00022777"/>
    </source>
</evidence>
<dbReference type="InterPro" id="IPR014746">
    <property type="entry name" value="Gln_synth/guanido_kin_cat_dom"/>
</dbReference>
<dbReference type="GO" id="GO:0016301">
    <property type="term" value="F:kinase activity"/>
    <property type="evidence" value="ECO:0007669"/>
    <property type="project" value="UniProtKB-KW"/>
</dbReference>
<evidence type="ECO:0000256" key="4">
    <source>
        <dbReference type="ARBA" id="ARBA00022840"/>
    </source>
</evidence>
<comment type="caution">
    <text evidence="6">The sequence shown here is derived from an EMBL/GenBank/DDBJ whole genome shotgun (WGS) entry which is preliminary data.</text>
</comment>
<name>X0T083_9ZZZZ</name>
<dbReference type="AlphaFoldDB" id="X0T083"/>
<evidence type="ECO:0000256" key="1">
    <source>
        <dbReference type="ARBA" id="ARBA00022679"/>
    </source>
</evidence>
<keyword evidence="3" id="KW-0418">Kinase</keyword>
<gene>
    <name evidence="6" type="ORF">S01H1_11622</name>
</gene>
<dbReference type="PROSITE" id="PS51510">
    <property type="entry name" value="PHOSPHAGEN_KINASE_C"/>
    <property type="match status" value="1"/>
</dbReference>
<protein>
    <recommendedName>
        <fullName evidence="5">Phosphagen kinase C-terminal domain-containing protein</fullName>
    </recommendedName>
</protein>
<evidence type="ECO:0000256" key="2">
    <source>
        <dbReference type="ARBA" id="ARBA00022741"/>
    </source>
</evidence>
<dbReference type="Pfam" id="PF00217">
    <property type="entry name" value="ATP-gua_Ptrans"/>
    <property type="match status" value="1"/>
</dbReference>
<dbReference type="Gene3D" id="3.30.590.10">
    <property type="entry name" value="Glutamine synthetase/guanido kinase, catalytic domain"/>
    <property type="match status" value="1"/>
</dbReference>
<feature type="domain" description="Phosphagen kinase C-terminal" evidence="5">
    <location>
        <begin position="1"/>
        <end position="38"/>
    </location>
</feature>
<keyword evidence="4" id="KW-0067">ATP-binding</keyword>
<sequence length="134" mass="15402">IGNLFQISNQVTLGHSEEEIIDNIEKVTKQIIGHEQNAKETLLKRMRIQIEDKVWRAYGILKNVHIIDSQETMKLLSSLRLGINLGLLNDLSLGILNNLLIKIRPAHLQKLEGKKLNPNERDLQRAKLIRENLN</sequence>
<proteinExistence type="predicted"/>
<dbReference type="SUPFAM" id="SSF55931">
    <property type="entry name" value="Glutamine synthetase/guanido kinase"/>
    <property type="match status" value="1"/>
</dbReference>
<dbReference type="GO" id="GO:0005524">
    <property type="term" value="F:ATP binding"/>
    <property type="evidence" value="ECO:0007669"/>
    <property type="project" value="UniProtKB-KW"/>
</dbReference>